<evidence type="ECO:0000313" key="3">
    <source>
        <dbReference type="Proteomes" id="UP000800036"/>
    </source>
</evidence>
<dbReference type="AlphaFoldDB" id="A0A6A5UZH5"/>
<keyword evidence="1" id="KW-0732">Signal</keyword>
<evidence type="ECO:0000313" key="2">
    <source>
        <dbReference type="EMBL" id="KAF1968266.1"/>
    </source>
</evidence>
<reference evidence="2" key="1">
    <citation type="journal article" date="2020" name="Stud. Mycol.">
        <title>101 Dothideomycetes genomes: a test case for predicting lifestyles and emergence of pathogens.</title>
        <authorList>
            <person name="Haridas S."/>
            <person name="Albert R."/>
            <person name="Binder M."/>
            <person name="Bloem J."/>
            <person name="Labutti K."/>
            <person name="Salamov A."/>
            <person name="Andreopoulos B."/>
            <person name="Baker S."/>
            <person name="Barry K."/>
            <person name="Bills G."/>
            <person name="Bluhm B."/>
            <person name="Cannon C."/>
            <person name="Castanera R."/>
            <person name="Culley D."/>
            <person name="Daum C."/>
            <person name="Ezra D."/>
            <person name="Gonzalez J."/>
            <person name="Henrissat B."/>
            <person name="Kuo A."/>
            <person name="Liang C."/>
            <person name="Lipzen A."/>
            <person name="Lutzoni F."/>
            <person name="Magnuson J."/>
            <person name="Mondo S."/>
            <person name="Nolan M."/>
            <person name="Ohm R."/>
            <person name="Pangilinan J."/>
            <person name="Park H.-J."/>
            <person name="Ramirez L."/>
            <person name="Alfaro M."/>
            <person name="Sun H."/>
            <person name="Tritt A."/>
            <person name="Yoshinaga Y."/>
            <person name="Zwiers L.-H."/>
            <person name="Turgeon B."/>
            <person name="Goodwin S."/>
            <person name="Spatafora J."/>
            <person name="Crous P."/>
            <person name="Grigoriev I."/>
        </authorList>
    </citation>
    <scope>NUCLEOTIDE SEQUENCE</scope>
    <source>
        <strain evidence="2">CBS 107.79</strain>
    </source>
</reference>
<gene>
    <name evidence="2" type="ORF">BU23DRAFT_572512</name>
</gene>
<organism evidence="2 3">
    <name type="scientific">Bimuria novae-zelandiae CBS 107.79</name>
    <dbReference type="NCBI Taxonomy" id="1447943"/>
    <lineage>
        <taxon>Eukaryota</taxon>
        <taxon>Fungi</taxon>
        <taxon>Dikarya</taxon>
        <taxon>Ascomycota</taxon>
        <taxon>Pezizomycotina</taxon>
        <taxon>Dothideomycetes</taxon>
        <taxon>Pleosporomycetidae</taxon>
        <taxon>Pleosporales</taxon>
        <taxon>Massarineae</taxon>
        <taxon>Didymosphaeriaceae</taxon>
        <taxon>Bimuria</taxon>
    </lineage>
</organism>
<name>A0A6A5UZH5_9PLEO</name>
<accession>A0A6A5UZH5</accession>
<keyword evidence="3" id="KW-1185">Reference proteome</keyword>
<evidence type="ECO:0000256" key="1">
    <source>
        <dbReference type="SAM" id="SignalP"/>
    </source>
</evidence>
<protein>
    <recommendedName>
        <fullName evidence="4">Extracellular membrane protein CFEM domain-containing protein</fullName>
    </recommendedName>
</protein>
<sequence>MHSSIPTITLSILAAERATAQDPVSAHCPNSNFLHWPPYNITCCPSITSGNFPCASSSTPINSLSECAEYYPEGYGCCWYDCVGGVELGRVLDGFLGSGGGSGYAL</sequence>
<dbReference type="EMBL" id="ML976722">
    <property type="protein sequence ID" value="KAF1968266.1"/>
    <property type="molecule type" value="Genomic_DNA"/>
</dbReference>
<evidence type="ECO:0008006" key="4">
    <source>
        <dbReference type="Google" id="ProtNLM"/>
    </source>
</evidence>
<dbReference type="OrthoDB" id="3797406at2759"/>
<proteinExistence type="predicted"/>
<dbReference type="Proteomes" id="UP000800036">
    <property type="component" value="Unassembled WGS sequence"/>
</dbReference>
<feature type="chain" id="PRO_5025605210" description="Extracellular membrane protein CFEM domain-containing protein" evidence="1">
    <location>
        <begin position="21"/>
        <end position="106"/>
    </location>
</feature>
<feature type="signal peptide" evidence="1">
    <location>
        <begin position="1"/>
        <end position="20"/>
    </location>
</feature>